<proteinExistence type="predicted"/>
<evidence type="ECO:0000313" key="11">
    <source>
        <dbReference type="Proteomes" id="UP000663760"/>
    </source>
</evidence>
<dbReference type="Proteomes" id="UP000663760">
    <property type="component" value="Chromosome 3"/>
</dbReference>
<reference evidence="10" key="1">
    <citation type="submission" date="2020-02" db="EMBL/GenBank/DDBJ databases">
        <authorList>
            <person name="Scholz U."/>
            <person name="Mascher M."/>
            <person name="Fiebig A."/>
        </authorList>
    </citation>
    <scope>NUCLEOTIDE SEQUENCE</scope>
</reference>
<dbReference type="OrthoDB" id="644067at2759"/>
<name>A0A7I8K7A5_SPIIN</name>
<protein>
    <recommendedName>
        <fullName evidence="9">BZIP domain-containing protein</fullName>
    </recommendedName>
</protein>
<dbReference type="GO" id="GO:0009738">
    <property type="term" value="P:abscisic acid-activated signaling pathway"/>
    <property type="evidence" value="ECO:0007669"/>
    <property type="project" value="UniProtKB-KW"/>
</dbReference>
<dbReference type="FunFam" id="1.20.5.170:FF:000036">
    <property type="entry name" value="ABSCISIC ACID-INSENSITIVE 5-like protein 2"/>
    <property type="match status" value="1"/>
</dbReference>
<organism evidence="10 11">
    <name type="scientific">Spirodela intermedia</name>
    <name type="common">Intermediate duckweed</name>
    <dbReference type="NCBI Taxonomy" id="51605"/>
    <lineage>
        <taxon>Eukaryota</taxon>
        <taxon>Viridiplantae</taxon>
        <taxon>Streptophyta</taxon>
        <taxon>Embryophyta</taxon>
        <taxon>Tracheophyta</taxon>
        <taxon>Spermatophyta</taxon>
        <taxon>Magnoliopsida</taxon>
        <taxon>Liliopsida</taxon>
        <taxon>Araceae</taxon>
        <taxon>Lemnoideae</taxon>
        <taxon>Spirodela</taxon>
    </lineage>
</organism>
<dbReference type="GO" id="GO:0003677">
    <property type="term" value="F:DNA binding"/>
    <property type="evidence" value="ECO:0007669"/>
    <property type="project" value="UniProtKB-KW"/>
</dbReference>
<dbReference type="SUPFAM" id="SSF57959">
    <property type="entry name" value="Leucine zipper domain"/>
    <property type="match status" value="1"/>
</dbReference>
<feature type="compositionally biased region" description="Basic and acidic residues" evidence="8">
    <location>
        <begin position="93"/>
        <end position="109"/>
    </location>
</feature>
<dbReference type="GO" id="GO:0045893">
    <property type="term" value="P:positive regulation of DNA-templated transcription"/>
    <property type="evidence" value="ECO:0007669"/>
    <property type="project" value="InterPro"/>
</dbReference>
<dbReference type="InterPro" id="IPR043452">
    <property type="entry name" value="BZIP46-like"/>
</dbReference>
<keyword evidence="7" id="KW-0175">Coiled coil</keyword>
<keyword evidence="2" id="KW-0938">Abscisic acid signaling pathway</keyword>
<evidence type="ECO:0000256" key="6">
    <source>
        <dbReference type="ARBA" id="ARBA00023242"/>
    </source>
</evidence>
<dbReference type="SMART" id="SM00338">
    <property type="entry name" value="BRLZ"/>
    <property type="match status" value="1"/>
</dbReference>
<feature type="domain" description="BZIP" evidence="9">
    <location>
        <begin position="143"/>
        <end position="188"/>
    </location>
</feature>
<dbReference type="AlphaFoldDB" id="A0A7I8K7A5"/>
<evidence type="ECO:0000256" key="2">
    <source>
        <dbReference type="ARBA" id="ARBA00022682"/>
    </source>
</evidence>
<evidence type="ECO:0000256" key="4">
    <source>
        <dbReference type="ARBA" id="ARBA00023125"/>
    </source>
</evidence>
<keyword evidence="11" id="KW-1185">Reference proteome</keyword>
<evidence type="ECO:0000259" key="9">
    <source>
        <dbReference type="PROSITE" id="PS50217"/>
    </source>
</evidence>
<dbReference type="GO" id="GO:0005634">
    <property type="term" value="C:nucleus"/>
    <property type="evidence" value="ECO:0007669"/>
    <property type="project" value="UniProtKB-SubCell"/>
</dbReference>
<accession>A0A7I8K7A5</accession>
<evidence type="ECO:0000256" key="5">
    <source>
        <dbReference type="ARBA" id="ARBA00023163"/>
    </source>
</evidence>
<keyword evidence="6" id="KW-0539">Nucleus</keyword>
<evidence type="ECO:0000313" key="10">
    <source>
        <dbReference type="EMBL" id="CAA7392993.1"/>
    </source>
</evidence>
<evidence type="ECO:0000256" key="3">
    <source>
        <dbReference type="ARBA" id="ARBA00023015"/>
    </source>
</evidence>
<comment type="subcellular location">
    <subcellularLocation>
        <location evidence="1">Nucleus</location>
    </subcellularLocation>
</comment>
<dbReference type="EMBL" id="LR746266">
    <property type="protein sequence ID" value="CAA7392993.1"/>
    <property type="molecule type" value="Genomic_DNA"/>
</dbReference>
<feature type="coiled-coil region" evidence="7">
    <location>
        <begin position="161"/>
        <end position="195"/>
    </location>
</feature>
<dbReference type="GO" id="GO:0003700">
    <property type="term" value="F:DNA-binding transcription factor activity"/>
    <property type="evidence" value="ECO:0007669"/>
    <property type="project" value="InterPro"/>
</dbReference>
<evidence type="ECO:0000256" key="8">
    <source>
        <dbReference type="SAM" id="MobiDB-lite"/>
    </source>
</evidence>
<dbReference type="Gene3D" id="1.20.5.170">
    <property type="match status" value="1"/>
</dbReference>
<dbReference type="Pfam" id="PF00170">
    <property type="entry name" value="bZIP_1"/>
    <property type="match status" value="1"/>
</dbReference>
<gene>
    <name evidence="10" type="ORF">SI8410_03003813</name>
</gene>
<dbReference type="PROSITE" id="PS50217">
    <property type="entry name" value="BZIP"/>
    <property type="match status" value="1"/>
</dbReference>
<evidence type="ECO:0000256" key="1">
    <source>
        <dbReference type="ARBA" id="ARBA00004123"/>
    </source>
</evidence>
<dbReference type="PANTHER" id="PTHR22952">
    <property type="entry name" value="CAMP-RESPONSE ELEMENT BINDING PROTEIN-RELATED"/>
    <property type="match status" value="1"/>
</dbReference>
<dbReference type="InterPro" id="IPR004827">
    <property type="entry name" value="bZIP"/>
</dbReference>
<keyword evidence="4" id="KW-0238">DNA-binding</keyword>
<dbReference type="PROSITE" id="PS00036">
    <property type="entry name" value="BZIP_BASIC"/>
    <property type="match status" value="1"/>
</dbReference>
<dbReference type="InterPro" id="IPR046347">
    <property type="entry name" value="bZIP_sf"/>
</dbReference>
<evidence type="ECO:0000256" key="7">
    <source>
        <dbReference type="SAM" id="Coils"/>
    </source>
</evidence>
<keyword evidence="3" id="KW-0805">Transcription regulation</keyword>
<sequence>MGSGGGGGGGGGEQTQLQTLDELLRNVLPDEGDHPFPRRSANSAGGALWRKTAEEEWKSMHRHRGKSGDQSRPKRRAMAGMTLEDFLSMEGIAGEKPEKNRSQRRLERAQEDVAAAVAVAYSQSCTSPEPLAMDPGEMVERTVERRQKRMMKNRESAARSRARKQAYTNELENKISRLEEENERLRKQKEMETILYNMPPPELRIQLRRTSSSPL</sequence>
<feature type="region of interest" description="Disordered" evidence="8">
    <location>
        <begin position="27"/>
        <end position="109"/>
    </location>
</feature>
<dbReference type="CDD" id="cd14707">
    <property type="entry name" value="bZIP_plant_BZIP46"/>
    <property type="match status" value="1"/>
</dbReference>
<keyword evidence="5" id="KW-0804">Transcription</keyword>
<dbReference type="PANTHER" id="PTHR22952:SF385">
    <property type="entry name" value="ABSCISIC ACID-INSENSITIVE 5-LIKE PROTEIN 2"/>
    <property type="match status" value="1"/>
</dbReference>